<dbReference type="HAMAP" id="MF_00412">
    <property type="entry name" value="ProA"/>
    <property type="match status" value="1"/>
</dbReference>
<dbReference type="InterPro" id="IPR016163">
    <property type="entry name" value="Ald_DH_C"/>
</dbReference>
<proteinExistence type="inferred from homology"/>
<dbReference type="PANTHER" id="PTHR11063:SF8">
    <property type="entry name" value="DELTA-1-PYRROLINE-5-CARBOXYLATE SYNTHASE"/>
    <property type="match status" value="1"/>
</dbReference>
<dbReference type="GO" id="GO:0055129">
    <property type="term" value="P:L-proline biosynthetic process"/>
    <property type="evidence" value="ECO:0007669"/>
    <property type="project" value="UniProtKB-UniRule"/>
</dbReference>
<dbReference type="Gene3D" id="3.40.309.10">
    <property type="entry name" value="Aldehyde Dehydrogenase, Chain A, domain 2"/>
    <property type="match status" value="1"/>
</dbReference>
<accession>A0AA42CSN0</accession>
<dbReference type="NCBIfam" id="NF001221">
    <property type="entry name" value="PRK00197.1"/>
    <property type="match status" value="1"/>
</dbReference>
<keyword evidence="10" id="KW-1185">Reference proteome</keyword>
<dbReference type="GO" id="GO:0050661">
    <property type="term" value="F:NADP binding"/>
    <property type="evidence" value="ECO:0007669"/>
    <property type="project" value="InterPro"/>
</dbReference>
<feature type="domain" description="Aldehyde dehydrogenase" evidence="8">
    <location>
        <begin position="11"/>
        <end position="271"/>
    </location>
</feature>
<evidence type="ECO:0000259" key="8">
    <source>
        <dbReference type="Pfam" id="PF00171"/>
    </source>
</evidence>
<organism evidence="9 10">
    <name type="scientific">Sphingomonas lycopersici</name>
    <dbReference type="NCBI Taxonomy" id="2951807"/>
    <lineage>
        <taxon>Bacteria</taxon>
        <taxon>Pseudomonadati</taxon>
        <taxon>Pseudomonadota</taxon>
        <taxon>Alphaproteobacteria</taxon>
        <taxon>Sphingomonadales</taxon>
        <taxon>Sphingomonadaceae</taxon>
        <taxon>Sphingomonas</taxon>
    </lineage>
</organism>
<evidence type="ECO:0000313" key="10">
    <source>
        <dbReference type="Proteomes" id="UP001165565"/>
    </source>
</evidence>
<dbReference type="Proteomes" id="UP001165565">
    <property type="component" value="Unassembled WGS sequence"/>
</dbReference>
<keyword evidence="7" id="KW-0963">Cytoplasm</keyword>
<keyword evidence="4 7" id="KW-0521">NADP</keyword>
<dbReference type="EMBL" id="JANFAV010000023">
    <property type="protein sequence ID" value="MCW6537467.1"/>
    <property type="molecule type" value="Genomic_DNA"/>
</dbReference>
<dbReference type="RefSeq" id="WP_265271528.1">
    <property type="nucleotide sequence ID" value="NZ_JANFAV010000023.1"/>
</dbReference>
<evidence type="ECO:0000256" key="5">
    <source>
        <dbReference type="ARBA" id="ARBA00023002"/>
    </source>
</evidence>
<dbReference type="InterPro" id="IPR000965">
    <property type="entry name" value="GPR_dom"/>
</dbReference>
<dbReference type="GO" id="GO:0004350">
    <property type="term" value="F:glutamate-5-semialdehyde dehydrogenase activity"/>
    <property type="evidence" value="ECO:0007669"/>
    <property type="project" value="UniProtKB-UniRule"/>
</dbReference>
<evidence type="ECO:0000256" key="4">
    <source>
        <dbReference type="ARBA" id="ARBA00022857"/>
    </source>
</evidence>
<dbReference type="AlphaFoldDB" id="A0AA42CSN0"/>
<gene>
    <name evidence="7" type="primary">proA</name>
    <name evidence="9" type="ORF">NEE01_22030</name>
</gene>
<name>A0AA42CSN0_9SPHN</name>
<dbReference type="PANTHER" id="PTHR11063">
    <property type="entry name" value="GLUTAMATE SEMIALDEHYDE DEHYDROGENASE"/>
    <property type="match status" value="1"/>
</dbReference>
<dbReference type="NCBIfam" id="TIGR00407">
    <property type="entry name" value="proA"/>
    <property type="match status" value="1"/>
</dbReference>
<evidence type="ECO:0000256" key="3">
    <source>
        <dbReference type="ARBA" id="ARBA00022650"/>
    </source>
</evidence>
<comment type="subcellular location">
    <subcellularLocation>
        <location evidence="7">Cytoplasm</location>
    </subcellularLocation>
</comment>
<sequence>MLDSQSPSALIATMAGEARAAAQALALLSTEQRRAGLRAAAEALRAARAEIIAANALDMKRGAANGLSPAMLDRLRLDDARVAAMADGVATVATLDDPVGATIDEVTRPNGLVLRRVRVPIGVIGIIYESRPNVTADAAALCVMSGNAAVLRGGSEAVESNAAIHRAFVAGLAQAGVPAGAVQRVATTDRAAVGAMLTADGLIDLIVPRGGKSLVARVQAEARVPVLAHLDGINHVFVHAAADRAMAERIVVDAKMRRTGICGAMETLLIDIAYPDPAALIAALVATGCEVRGDGRARAVAPGIAAADDADWDTEYLDAIASVALVDGLEGALAHIARHASHHTDAIVTADEGVAQRFLAQVDSAIVLWNASTQFADGGEFGLGAEIGIATGRLHARGPVALEGLTTYKWLGLGTGQVRG</sequence>
<evidence type="ECO:0000256" key="2">
    <source>
        <dbReference type="ARBA" id="ARBA00022605"/>
    </source>
</evidence>
<reference evidence="9" key="1">
    <citation type="submission" date="2022-06" db="EMBL/GenBank/DDBJ databases">
        <title>Sphingomonas sp. nov. isolated from rhizosphere soil of tomato.</title>
        <authorList>
            <person name="Dong H."/>
            <person name="Gao R."/>
        </authorList>
    </citation>
    <scope>NUCLEOTIDE SEQUENCE</scope>
    <source>
        <strain evidence="9">MMSM24</strain>
    </source>
</reference>
<dbReference type="InterPro" id="IPR016161">
    <property type="entry name" value="Ald_DH/histidinol_DH"/>
</dbReference>
<dbReference type="PIRSF" id="PIRSF000151">
    <property type="entry name" value="GPR"/>
    <property type="match status" value="1"/>
</dbReference>
<keyword evidence="5 7" id="KW-0560">Oxidoreductase</keyword>
<protein>
    <recommendedName>
        <fullName evidence="7">Gamma-glutamyl phosphate reductase</fullName>
        <shortName evidence="7">GPR</shortName>
        <ecNumber evidence="7">1.2.1.41</ecNumber>
    </recommendedName>
    <alternativeName>
        <fullName evidence="7">Glutamate-5-semialdehyde dehydrogenase</fullName>
    </alternativeName>
    <alternativeName>
        <fullName evidence="7">Glutamyl-gamma-semialdehyde dehydrogenase</fullName>
        <shortName evidence="7">GSA dehydrogenase</shortName>
    </alternativeName>
</protein>
<comment type="catalytic activity">
    <reaction evidence="6 7">
        <text>L-glutamate 5-semialdehyde + phosphate + NADP(+) = L-glutamyl 5-phosphate + NADPH + H(+)</text>
        <dbReference type="Rhea" id="RHEA:19541"/>
        <dbReference type="ChEBI" id="CHEBI:15378"/>
        <dbReference type="ChEBI" id="CHEBI:43474"/>
        <dbReference type="ChEBI" id="CHEBI:57783"/>
        <dbReference type="ChEBI" id="CHEBI:58066"/>
        <dbReference type="ChEBI" id="CHEBI:58274"/>
        <dbReference type="ChEBI" id="CHEBI:58349"/>
        <dbReference type="EC" id="1.2.1.41"/>
    </reaction>
</comment>
<dbReference type="InterPro" id="IPR016162">
    <property type="entry name" value="Ald_DH_N"/>
</dbReference>
<keyword evidence="2 7" id="KW-0028">Amino-acid biosynthesis</keyword>
<dbReference type="InterPro" id="IPR015590">
    <property type="entry name" value="Aldehyde_DH_dom"/>
</dbReference>
<dbReference type="Gene3D" id="3.40.605.10">
    <property type="entry name" value="Aldehyde Dehydrogenase, Chain A, domain 1"/>
    <property type="match status" value="1"/>
</dbReference>
<comment type="function">
    <text evidence="7">Catalyzes the NADPH-dependent reduction of L-glutamate 5-phosphate into L-glutamate 5-semialdehyde and phosphate. The product spontaneously undergoes cyclization to form 1-pyrroline-5-carboxylate.</text>
</comment>
<evidence type="ECO:0000256" key="6">
    <source>
        <dbReference type="ARBA" id="ARBA00049024"/>
    </source>
</evidence>
<evidence type="ECO:0000256" key="1">
    <source>
        <dbReference type="ARBA" id="ARBA00004985"/>
    </source>
</evidence>
<dbReference type="EC" id="1.2.1.41" evidence="7"/>
<dbReference type="GO" id="GO:0005737">
    <property type="term" value="C:cytoplasm"/>
    <property type="evidence" value="ECO:0007669"/>
    <property type="project" value="UniProtKB-SubCell"/>
</dbReference>
<evidence type="ECO:0000256" key="7">
    <source>
        <dbReference type="HAMAP-Rule" id="MF_00412"/>
    </source>
</evidence>
<comment type="similarity">
    <text evidence="7">Belongs to the gamma-glutamyl phosphate reductase family.</text>
</comment>
<dbReference type="CDD" id="cd07079">
    <property type="entry name" value="ALDH_F18-19_ProA-GPR"/>
    <property type="match status" value="1"/>
</dbReference>
<comment type="pathway">
    <text evidence="1 7">Amino-acid biosynthesis; L-proline biosynthesis; L-glutamate 5-semialdehyde from L-glutamate: step 2/2.</text>
</comment>
<keyword evidence="3 7" id="KW-0641">Proline biosynthesis</keyword>
<dbReference type="Pfam" id="PF00171">
    <property type="entry name" value="Aldedh"/>
    <property type="match status" value="1"/>
</dbReference>
<evidence type="ECO:0000313" key="9">
    <source>
        <dbReference type="EMBL" id="MCW6537467.1"/>
    </source>
</evidence>
<dbReference type="SUPFAM" id="SSF53720">
    <property type="entry name" value="ALDH-like"/>
    <property type="match status" value="1"/>
</dbReference>
<comment type="caution">
    <text evidence="9">The sequence shown here is derived from an EMBL/GenBank/DDBJ whole genome shotgun (WGS) entry which is preliminary data.</text>
</comment>
<dbReference type="InterPro" id="IPR012134">
    <property type="entry name" value="Glu-5-SA_DH"/>
</dbReference>